<name>A0A0E9RE86_ANGAN</name>
<sequence>MVKDLPRISSTQISQLISLIGSTSWLKNCANLQIQVIGTKHWGGLLTSELGFSTSGCSSR</sequence>
<protein>
    <submittedName>
        <fullName evidence="1">Uncharacterized protein</fullName>
    </submittedName>
</protein>
<dbReference type="EMBL" id="GBXM01081450">
    <property type="protein sequence ID" value="JAH27127.1"/>
    <property type="molecule type" value="Transcribed_RNA"/>
</dbReference>
<reference evidence="1" key="1">
    <citation type="submission" date="2014-11" db="EMBL/GenBank/DDBJ databases">
        <authorList>
            <person name="Amaro Gonzalez C."/>
        </authorList>
    </citation>
    <scope>NUCLEOTIDE SEQUENCE</scope>
</reference>
<proteinExistence type="predicted"/>
<dbReference type="AlphaFoldDB" id="A0A0E9RE86"/>
<organism evidence="1">
    <name type="scientific">Anguilla anguilla</name>
    <name type="common">European freshwater eel</name>
    <name type="synonym">Muraena anguilla</name>
    <dbReference type="NCBI Taxonomy" id="7936"/>
    <lineage>
        <taxon>Eukaryota</taxon>
        <taxon>Metazoa</taxon>
        <taxon>Chordata</taxon>
        <taxon>Craniata</taxon>
        <taxon>Vertebrata</taxon>
        <taxon>Euteleostomi</taxon>
        <taxon>Actinopterygii</taxon>
        <taxon>Neopterygii</taxon>
        <taxon>Teleostei</taxon>
        <taxon>Anguilliformes</taxon>
        <taxon>Anguillidae</taxon>
        <taxon>Anguilla</taxon>
    </lineage>
</organism>
<evidence type="ECO:0000313" key="1">
    <source>
        <dbReference type="EMBL" id="JAH27127.1"/>
    </source>
</evidence>
<accession>A0A0E9RE86</accession>
<reference evidence="1" key="2">
    <citation type="journal article" date="2015" name="Fish Shellfish Immunol.">
        <title>Early steps in the European eel (Anguilla anguilla)-Vibrio vulnificus interaction in the gills: Role of the RtxA13 toxin.</title>
        <authorList>
            <person name="Callol A."/>
            <person name="Pajuelo D."/>
            <person name="Ebbesson L."/>
            <person name="Teles M."/>
            <person name="MacKenzie S."/>
            <person name="Amaro C."/>
        </authorList>
    </citation>
    <scope>NUCLEOTIDE SEQUENCE</scope>
</reference>